<keyword evidence="3" id="KW-1185">Reference proteome</keyword>
<proteinExistence type="predicted"/>
<feature type="coiled-coil region" evidence="1">
    <location>
        <begin position="349"/>
        <end position="452"/>
    </location>
</feature>
<feature type="coiled-coil region" evidence="1">
    <location>
        <begin position="224"/>
        <end position="258"/>
    </location>
</feature>
<dbReference type="EMBL" id="JAHDYR010000020">
    <property type="protein sequence ID" value="KAG9393787.1"/>
    <property type="molecule type" value="Genomic_DNA"/>
</dbReference>
<feature type="coiled-coil region" evidence="1">
    <location>
        <begin position="13"/>
        <end position="186"/>
    </location>
</feature>
<dbReference type="Gene3D" id="1.10.287.1490">
    <property type="match status" value="1"/>
</dbReference>
<comment type="caution">
    <text evidence="2">The sequence shown here is derived from an EMBL/GenBank/DDBJ whole genome shotgun (WGS) entry which is preliminary data.</text>
</comment>
<evidence type="ECO:0000256" key="1">
    <source>
        <dbReference type="SAM" id="Coils"/>
    </source>
</evidence>
<accession>A0A8J6E3Y6</accession>
<reference evidence="2" key="1">
    <citation type="submission" date="2021-05" db="EMBL/GenBank/DDBJ databases">
        <title>A free-living protist that lacks canonical eukaryotic 1 DNA replication and segregation systems.</title>
        <authorList>
            <person name="Salas-Leiva D.E."/>
            <person name="Tromer E.C."/>
            <person name="Curtis B.A."/>
            <person name="Jerlstrom-Hultqvist J."/>
            <person name="Kolisko M."/>
            <person name="Yi Z."/>
            <person name="Salas-Leiva J.S."/>
            <person name="Gallot-Lavallee L."/>
            <person name="Kops G.J.P.L."/>
            <person name="Archibald J.M."/>
            <person name="Simpson A.G.B."/>
            <person name="Roger A.J."/>
        </authorList>
    </citation>
    <scope>NUCLEOTIDE SEQUENCE</scope>
    <source>
        <strain evidence="2">BICM</strain>
    </source>
</reference>
<protein>
    <submittedName>
        <fullName evidence="2">Uncharacterized protein</fullName>
    </submittedName>
</protein>
<dbReference type="Proteomes" id="UP000717585">
    <property type="component" value="Unassembled WGS sequence"/>
</dbReference>
<sequence length="454" mass="52595">MDETDAKSSALYIAELEEKIETMERLFERERELLSQQVVEAENFGRITPVKQDEGVLEQLKTEIEQHKAQHHEDCDKMKSMERLFEQEKQLLTQQIEEAETFCRNATTQQAEETIEHLRSEIEQHKAQHREDCDKIESMERLFEQEKQLLTQQIEEAETFCRNATTQQAEETIEHLRSEIEQHKAQHREDCDKIESMERLFEHEKQLLTQQVVEAEKFCRNTPVKQVEGTIEQLRADIERHKNQHREDREKMAELHKLHAADIARLQAESTERGQDLVRVRHELLAVREAAASRMTELGSKLHGVSASYTQLSFLASPRVSPSNTEDRSVSPARLAAIQRERDNAAATVMDLDATNKRLDRSLAEIQRELGSQTAALDTARAESAAARERVAELEQTLQQKETLVAELRERIQQLEAEREPNTRAGAMESELRTARRLNETLNAKIKRLEARVE</sequence>
<gene>
    <name evidence="2" type="ORF">J8273_4650</name>
</gene>
<dbReference type="AlphaFoldDB" id="A0A8J6E3Y6"/>
<evidence type="ECO:0000313" key="2">
    <source>
        <dbReference type="EMBL" id="KAG9393787.1"/>
    </source>
</evidence>
<organism evidence="2 3">
    <name type="scientific">Carpediemonas membranifera</name>
    <dbReference type="NCBI Taxonomy" id="201153"/>
    <lineage>
        <taxon>Eukaryota</taxon>
        <taxon>Metamonada</taxon>
        <taxon>Carpediemonas-like organisms</taxon>
        <taxon>Carpediemonas</taxon>
    </lineage>
</organism>
<name>A0A8J6E3Y6_9EUKA</name>
<keyword evidence="1" id="KW-0175">Coiled coil</keyword>
<evidence type="ECO:0000313" key="3">
    <source>
        <dbReference type="Proteomes" id="UP000717585"/>
    </source>
</evidence>